<dbReference type="RefSeq" id="WP_213900577.1">
    <property type="nucleotide sequence ID" value="NZ_CP154256.1"/>
</dbReference>
<reference evidence="1 2" key="1">
    <citation type="submission" date="2023-12" db="EMBL/GenBank/DDBJ databases">
        <title>N/s.</title>
        <authorList>
            <person name="Dale J."/>
        </authorList>
    </citation>
    <scope>NUCLEOTIDE SEQUENCE [LARGE SCALE GENOMIC DNA]</scope>
    <source>
        <strain evidence="1 2">2023EL-01226</strain>
    </source>
</reference>
<evidence type="ECO:0000313" key="2">
    <source>
        <dbReference type="Proteomes" id="UP001293169"/>
    </source>
</evidence>
<organism evidence="1 2">
    <name type="scientific">Raoultella planticola</name>
    <name type="common">Klebsiella planticola</name>
    <dbReference type="NCBI Taxonomy" id="575"/>
    <lineage>
        <taxon>Bacteria</taxon>
        <taxon>Pseudomonadati</taxon>
        <taxon>Pseudomonadota</taxon>
        <taxon>Gammaproteobacteria</taxon>
        <taxon>Enterobacterales</taxon>
        <taxon>Enterobacteriaceae</taxon>
        <taxon>Klebsiella/Raoultella group</taxon>
        <taxon>Raoultella</taxon>
    </lineage>
</organism>
<protein>
    <submittedName>
        <fullName evidence="1">Uncharacterized protein</fullName>
    </submittedName>
</protein>
<accession>A0ABU5M5A6</accession>
<dbReference type="Proteomes" id="UP001293169">
    <property type="component" value="Unassembled WGS sequence"/>
</dbReference>
<evidence type="ECO:0000313" key="1">
    <source>
        <dbReference type="EMBL" id="MDZ7467387.1"/>
    </source>
</evidence>
<dbReference type="EMBL" id="JAXUDK010000011">
    <property type="protein sequence ID" value="MDZ7467387.1"/>
    <property type="molecule type" value="Genomic_DNA"/>
</dbReference>
<keyword evidence="2" id="KW-1185">Reference proteome</keyword>
<gene>
    <name evidence="1" type="ORF">U5E74_17270</name>
</gene>
<comment type="caution">
    <text evidence="1">The sequence shown here is derived from an EMBL/GenBank/DDBJ whole genome shotgun (WGS) entry which is preliminary data.</text>
</comment>
<name>A0ABU5M5A6_RAOPL</name>
<sequence>MLAETVSEPQEVVLAVSGEAKPEVLIDAKRIAPDGVIYPRTIAIPRMLSNTQRNELSPW</sequence>
<proteinExistence type="predicted"/>